<dbReference type="PANTHER" id="PTHR33991:SF1">
    <property type="entry name" value="DNA REPAIR PROTEIN RECO"/>
    <property type="match status" value="1"/>
</dbReference>
<dbReference type="Gene3D" id="1.20.1440.120">
    <property type="entry name" value="Recombination protein O, C-terminal domain"/>
    <property type="match status" value="1"/>
</dbReference>
<keyword evidence="11" id="KW-1185">Reference proteome</keyword>
<dbReference type="InterPro" id="IPR012340">
    <property type="entry name" value="NA-bd_OB-fold"/>
</dbReference>
<dbReference type="GO" id="GO:0006310">
    <property type="term" value="P:DNA recombination"/>
    <property type="evidence" value="ECO:0007669"/>
    <property type="project" value="UniProtKB-UniRule"/>
</dbReference>
<evidence type="ECO:0000313" key="10">
    <source>
        <dbReference type="EMBL" id="AKK06611.1"/>
    </source>
</evidence>
<dbReference type="PANTHER" id="PTHR33991">
    <property type="entry name" value="DNA REPAIR PROTEIN RECO"/>
    <property type="match status" value="1"/>
</dbReference>
<dbReference type="SUPFAM" id="SSF50249">
    <property type="entry name" value="Nucleic acid-binding proteins"/>
    <property type="match status" value="1"/>
</dbReference>
<keyword evidence="5 8" id="KW-0233">DNA recombination</keyword>
<dbReference type="NCBIfam" id="TIGR00613">
    <property type="entry name" value="reco"/>
    <property type="match status" value="1"/>
</dbReference>
<dbReference type="InterPro" id="IPR022572">
    <property type="entry name" value="DNA_rep/recomb_RecO_N"/>
</dbReference>
<dbReference type="PATRIC" id="fig|571915.4.peg.2457"/>
<dbReference type="Gene3D" id="2.40.50.140">
    <property type="entry name" value="Nucleic acid-binding proteins"/>
    <property type="match status" value="1"/>
</dbReference>
<evidence type="ECO:0000256" key="4">
    <source>
        <dbReference type="ARBA" id="ARBA00022763"/>
    </source>
</evidence>
<dbReference type="RefSeq" id="WP_047262606.1">
    <property type="nucleotide sequence ID" value="NZ_CP011542.1"/>
</dbReference>
<dbReference type="KEGG" id="cmv:CMUST_11500"/>
<evidence type="ECO:0000256" key="3">
    <source>
        <dbReference type="ARBA" id="ARBA00021310"/>
    </source>
</evidence>
<reference evidence="11" key="2">
    <citation type="submission" date="2015-05" db="EMBL/GenBank/DDBJ databases">
        <title>Complete genome sequence of Corynebacterium mustelae DSM 45274, isolated from various tissues of a male ferret with lethal sepsis.</title>
        <authorList>
            <person name="Ruckert C."/>
            <person name="Albersmeier A."/>
            <person name="Winkler A."/>
            <person name="Tauch A."/>
        </authorList>
    </citation>
    <scope>NUCLEOTIDE SEQUENCE [LARGE SCALE GENOMIC DNA]</scope>
    <source>
        <strain evidence="11">DSM 45274</strain>
    </source>
</reference>
<evidence type="ECO:0000256" key="1">
    <source>
        <dbReference type="ARBA" id="ARBA00003065"/>
    </source>
</evidence>
<feature type="domain" description="DNA replication/recombination mediator RecO N-terminal" evidence="9">
    <location>
        <begin position="6"/>
        <end position="82"/>
    </location>
</feature>
<reference evidence="10 11" key="1">
    <citation type="journal article" date="2015" name="Genome Announc.">
        <title>Complete Genome Sequence of the Type Strain Corynebacterium mustelae DSM 45274, Isolated from Various Tissues of a Male Ferret with Lethal Sepsis.</title>
        <authorList>
            <person name="Ruckert C."/>
            <person name="Eimer J."/>
            <person name="Winkler A."/>
            <person name="Tauch A."/>
        </authorList>
    </citation>
    <scope>NUCLEOTIDE SEQUENCE [LARGE SCALE GENOMIC DNA]</scope>
    <source>
        <strain evidence="10 11">DSM 45274</strain>
    </source>
</reference>
<keyword evidence="4 8" id="KW-0227">DNA damage</keyword>
<dbReference type="InterPro" id="IPR042242">
    <property type="entry name" value="RecO_C"/>
</dbReference>
<evidence type="ECO:0000256" key="2">
    <source>
        <dbReference type="ARBA" id="ARBA00007452"/>
    </source>
</evidence>
<keyword evidence="6 8" id="KW-0234">DNA repair</keyword>
<dbReference type="Proteomes" id="UP000035199">
    <property type="component" value="Chromosome"/>
</dbReference>
<protein>
    <recommendedName>
        <fullName evidence="3 8">DNA repair protein RecO</fullName>
    </recommendedName>
    <alternativeName>
        <fullName evidence="7 8">Recombination protein O</fullName>
    </alternativeName>
</protein>
<dbReference type="AlphaFoldDB" id="A0A0G3GZR4"/>
<dbReference type="OrthoDB" id="9812244at2"/>
<dbReference type="STRING" id="571915.CMUST_11500"/>
<evidence type="ECO:0000259" key="9">
    <source>
        <dbReference type="Pfam" id="PF11967"/>
    </source>
</evidence>
<comment type="similarity">
    <text evidence="2 8">Belongs to the RecO family.</text>
</comment>
<evidence type="ECO:0000256" key="5">
    <source>
        <dbReference type="ARBA" id="ARBA00023172"/>
    </source>
</evidence>
<dbReference type="InterPro" id="IPR003717">
    <property type="entry name" value="RecO"/>
</dbReference>
<dbReference type="HAMAP" id="MF_00201">
    <property type="entry name" value="RecO"/>
    <property type="match status" value="1"/>
</dbReference>
<comment type="function">
    <text evidence="1 8">Involved in DNA repair and RecF pathway recombination.</text>
</comment>
<dbReference type="Pfam" id="PF02565">
    <property type="entry name" value="RecO_C"/>
    <property type="match status" value="1"/>
</dbReference>
<dbReference type="SUPFAM" id="SSF57863">
    <property type="entry name" value="ArfGap/RecO-like zinc finger"/>
    <property type="match status" value="1"/>
</dbReference>
<name>A0A0G3GZR4_9CORY</name>
<evidence type="ECO:0000256" key="8">
    <source>
        <dbReference type="HAMAP-Rule" id="MF_00201"/>
    </source>
</evidence>
<proteinExistence type="inferred from homology"/>
<dbReference type="EMBL" id="CP011542">
    <property type="protein sequence ID" value="AKK06611.1"/>
    <property type="molecule type" value="Genomic_DNA"/>
</dbReference>
<dbReference type="InterPro" id="IPR037278">
    <property type="entry name" value="ARFGAP/RecO"/>
</dbReference>
<gene>
    <name evidence="8 10" type="primary">recO</name>
    <name evidence="10" type="ORF">CMUST_11500</name>
</gene>
<organism evidence="10 11">
    <name type="scientific">Corynebacterium mustelae</name>
    <dbReference type="NCBI Taxonomy" id="571915"/>
    <lineage>
        <taxon>Bacteria</taxon>
        <taxon>Bacillati</taxon>
        <taxon>Actinomycetota</taxon>
        <taxon>Actinomycetes</taxon>
        <taxon>Mycobacteriales</taxon>
        <taxon>Corynebacteriaceae</taxon>
        <taxon>Corynebacterium</taxon>
    </lineage>
</organism>
<dbReference type="GO" id="GO:0006302">
    <property type="term" value="P:double-strand break repair"/>
    <property type="evidence" value="ECO:0007669"/>
    <property type="project" value="TreeGrafter"/>
</dbReference>
<dbReference type="GO" id="GO:0043590">
    <property type="term" value="C:bacterial nucleoid"/>
    <property type="evidence" value="ECO:0007669"/>
    <property type="project" value="TreeGrafter"/>
</dbReference>
<sequence length="255" mass="27979">MARSQSYRERALVIRTYDLGEADRIIVFLTKGRGLVRGVAKGVRRSKSRFGSRLQPFIELDVQFYAGRSLESITGADTVQFFATGIIEDLGRYSAAGAVLEATERLALAHVGGDGDSLYDLVIDALADLQASSTPTLRLDAFLLQAMELAGWAPSLFQCGNCGAPGPHGAFHPAPGGALCATCRLPGAIDVDPEVLHVMWLLIARQWTRAWEIIGEQFERGKGQLFVDNIHTLTRTHLQWHVERKLHSLNVLDQA</sequence>
<evidence type="ECO:0000313" key="11">
    <source>
        <dbReference type="Proteomes" id="UP000035199"/>
    </source>
</evidence>
<accession>A0A0G3GZR4</accession>
<evidence type="ECO:0000256" key="7">
    <source>
        <dbReference type="ARBA" id="ARBA00033409"/>
    </source>
</evidence>
<dbReference type="Pfam" id="PF11967">
    <property type="entry name" value="RecO_N"/>
    <property type="match status" value="1"/>
</dbReference>
<evidence type="ECO:0000256" key="6">
    <source>
        <dbReference type="ARBA" id="ARBA00023204"/>
    </source>
</evidence>